<dbReference type="RefSeq" id="XP_029235173.1">
    <property type="nucleotide sequence ID" value="XM_029384970.1"/>
</dbReference>
<organism evidence="1 2">
    <name type="scientific">Trypanosoma rangeli</name>
    <dbReference type="NCBI Taxonomy" id="5698"/>
    <lineage>
        <taxon>Eukaryota</taxon>
        <taxon>Discoba</taxon>
        <taxon>Euglenozoa</taxon>
        <taxon>Kinetoplastea</taxon>
        <taxon>Metakinetoplastina</taxon>
        <taxon>Trypanosomatida</taxon>
        <taxon>Trypanosomatidae</taxon>
        <taxon>Trypanosoma</taxon>
        <taxon>Herpetosoma</taxon>
    </lineage>
</organism>
<evidence type="ECO:0000313" key="2">
    <source>
        <dbReference type="Proteomes" id="UP000283634"/>
    </source>
</evidence>
<dbReference type="GeneID" id="40332145"/>
<protein>
    <submittedName>
        <fullName evidence="1">Uncharacterized protein</fullName>
    </submittedName>
</protein>
<dbReference type="EMBL" id="MKGL01000390">
    <property type="protein sequence ID" value="RNE99391.1"/>
    <property type="molecule type" value="Genomic_DNA"/>
</dbReference>
<evidence type="ECO:0000313" key="1">
    <source>
        <dbReference type="EMBL" id="RNE99391.1"/>
    </source>
</evidence>
<comment type="caution">
    <text evidence="1">The sequence shown here is derived from an EMBL/GenBank/DDBJ whole genome shotgun (WGS) entry which is preliminary data.</text>
</comment>
<accession>A0A422N1Q3</accession>
<sequence>MDCDELVGQTFLRWTKKFFLLLEWVVGVEFGKILSLDFCNDHVLSMAAIFNTLEYCGDKKLPLRIFKGRCEMFRAYWSFMSTTAYNFWLRQKIFTLKCVLLLRSNSLEAVLHLEPCACRLYAILMSLHCMLDEERKRPLLDVLLLKKLFYLTEIF</sequence>
<dbReference type="Proteomes" id="UP000283634">
    <property type="component" value="Unassembled WGS sequence"/>
</dbReference>
<gene>
    <name evidence="1" type="ORF">TraAM80_08212</name>
</gene>
<dbReference type="OrthoDB" id="10265409at2759"/>
<proteinExistence type="predicted"/>
<keyword evidence="2" id="KW-1185">Reference proteome</keyword>
<reference evidence="1 2" key="1">
    <citation type="journal article" date="2018" name="BMC Genomics">
        <title>Genomic comparison of Trypanosoma conorhini and Trypanosoma rangeli to Trypanosoma cruzi strains of high and low virulence.</title>
        <authorList>
            <person name="Bradwell K.R."/>
            <person name="Koparde V.N."/>
            <person name="Matveyev A.V."/>
            <person name="Serrano M.G."/>
            <person name="Alves J.M."/>
            <person name="Parikh H."/>
            <person name="Huang B."/>
            <person name="Lee V."/>
            <person name="Espinosa-Alvarez O."/>
            <person name="Ortiz P.A."/>
            <person name="Costa-Martins A.G."/>
            <person name="Teixeira M.M."/>
            <person name="Buck G.A."/>
        </authorList>
    </citation>
    <scope>NUCLEOTIDE SEQUENCE [LARGE SCALE GENOMIC DNA]</scope>
    <source>
        <strain evidence="1 2">AM80</strain>
    </source>
</reference>
<dbReference type="AlphaFoldDB" id="A0A422N1Q3"/>
<name>A0A422N1Q3_TRYRA</name>